<dbReference type="GO" id="GO:0016301">
    <property type="term" value="F:kinase activity"/>
    <property type="evidence" value="ECO:0007669"/>
    <property type="project" value="UniProtKB-KW"/>
</dbReference>
<sequence>MGLFNLFKGKDDKKDFDGKIFAPLNGKIVPVEEVPDAVFAEKMVGDGIAIEPSGGDLILAPIDGKVEKIFDTNHAFSIVTDSGIELFVHFGIDTVQLEGKGFERLVEEGKTVKRGTPIIKYDYEFLKANAKTVITPVIISNIDEFAGLEKSSGDAVAGETKVLEVKFK</sequence>
<protein>
    <submittedName>
        <fullName evidence="8">PTS system, glucose subfamily, IIA subunit</fullName>
    </submittedName>
</protein>
<reference evidence="8 9" key="2">
    <citation type="journal article" date="2010" name="Stand. Genomic Sci.">
        <title>Complete genome sequence of Sebaldella termitidis type strain (NCTC 11300).</title>
        <authorList>
            <person name="Harmon-Smith M."/>
            <person name="Celia L."/>
            <person name="Chertkov O."/>
            <person name="Lapidus A."/>
            <person name="Copeland A."/>
            <person name="Glavina Del Rio T."/>
            <person name="Nolan M."/>
            <person name="Lucas S."/>
            <person name="Tice H."/>
            <person name="Cheng J.F."/>
            <person name="Han C."/>
            <person name="Detter J.C."/>
            <person name="Bruce D."/>
            <person name="Goodwin L."/>
            <person name="Pitluck S."/>
            <person name="Pati A."/>
            <person name="Liolios K."/>
            <person name="Ivanova N."/>
            <person name="Mavromatis K."/>
            <person name="Mikhailova N."/>
            <person name="Chen A."/>
            <person name="Palaniappan K."/>
            <person name="Land M."/>
            <person name="Hauser L."/>
            <person name="Chang Y.J."/>
            <person name="Jeffries C.D."/>
            <person name="Brettin T."/>
            <person name="Goker M."/>
            <person name="Beck B."/>
            <person name="Bristow J."/>
            <person name="Eisen J.A."/>
            <person name="Markowitz V."/>
            <person name="Hugenholtz P."/>
            <person name="Kyrpides N.C."/>
            <person name="Klenk H.P."/>
            <person name="Chen F."/>
        </authorList>
    </citation>
    <scope>NUCLEOTIDE SEQUENCE [LARGE SCALE GENOMIC DNA]</scope>
    <source>
        <strain evidence="9">ATCC 33386 / NCTC 11300</strain>
    </source>
</reference>
<evidence type="ECO:0000256" key="3">
    <source>
        <dbReference type="ARBA" id="ARBA00022597"/>
    </source>
</evidence>
<dbReference type="HOGENOM" id="CLU_012312_5_1_0"/>
<dbReference type="InterPro" id="IPR011055">
    <property type="entry name" value="Dup_hybrid_motif"/>
</dbReference>
<evidence type="ECO:0000256" key="6">
    <source>
        <dbReference type="ARBA" id="ARBA00022777"/>
    </source>
</evidence>
<dbReference type="PANTHER" id="PTHR45008">
    <property type="entry name" value="PTS SYSTEM GLUCOSE-SPECIFIC EIIA COMPONENT"/>
    <property type="match status" value="1"/>
</dbReference>
<evidence type="ECO:0000256" key="2">
    <source>
        <dbReference type="ARBA" id="ARBA00022448"/>
    </source>
</evidence>
<evidence type="ECO:0000313" key="8">
    <source>
        <dbReference type="EMBL" id="ACZ07959.1"/>
    </source>
</evidence>
<feature type="domain" description="PTS EIIA type-1" evidence="7">
    <location>
        <begin position="36"/>
        <end position="141"/>
    </location>
</feature>
<dbReference type="NCBIfam" id="TIGR00830">
    <property type="entry name" value="PTBA"/>
    <property type="match status" value="1"/>
</dbReference>
<evidence type="ECO:0000259" key="7">
    <source>
        <dbReference type="PROSITE" id="PS51093"/>
    </source>
</evidence>
<dbReference type="FunFam" id="2.70.70.10:FF:000001">
    <property type="entry name" value="PTS system glucose-specific IIA component"/>
    <property type="match status" value="1"/>
</dbReference>
<evidence type="ECO:0000256" key="5">
    <source>
        <dbReference type="ARBA" id="ARBA00022683"/>
    </source>
</evidence>
<dbReference type="STRING" id="526218.Sterm_1091"/>
<dbReference type="GO" id="GO:0005737">
    <property type="term" value="C:cytoplasm"/>
    <property type="evidence" value="ECO:0007669"/>
    <property type="project" value="UniProtKB-SubCell"/>
</dbReference>
<gene>
    <name evidence="8" type="ordered locus">Sterm_1091</name>
</gene>
<organism evidence="8 9">
    <name type="scientific">Sebaldella termitidis (strain ATCC 33386 / NCTC 11300)</name>
    <dbReference type="NCBI Taxonomy" id="526218"/>
    <lineage>
        <taxon>Bacteria</taxon>
        <taxon>Fusobacteriati</taxon>
        <taxon>Fusobacteriota</taxon>
        <taxon>Fusobacteriia</taxon>
        <taxon>Fusobacteriales</taxon>
        <taxon>Leptotrichiaceae</taxon>
        <taxon>Sebaldella</taxon>
    </lineage>
</organism>
<keyword evidence="5" id="KW-0598">Phosphotransferase system</keyword>
<dbReference type="RefSeq" id="WP_012860555.1">
    <property type="nucleotide sequence ID" value="NC_013517.1"/>
</dbReference>
<dbReference type="eggNOG" id="COG2190">
    <property type="taxonomic scope" value="Bacteria"/>
</dbReference>
<dbReference type="Proteomes" id="UP000000845">
    <property type="component" value="Chromosome"/>
</dbReference>
<dbReference type="InterPro" id="IPR050890">
    <property type="entry name" value="PTS_EIIA_component"/>
</dbReference>
<dbReference type="InterPro" id="IPR001127">
    <property type="entry name" value="PTS_EIIA_1_perm"/>
</dbReference>
<dbReference type="SUPFAM" id="SSF51261">
    <property type="entry name" value="Duplicated hybrid motif"/>
    <property type="match status" value="1"/>
</dbReference>
<dbReference type="Gene3D" id="2.70.70.10">
    <property type="entry name" value="Glucose Permease (Domain IIA)"/>
    <property type="match status" value="1"/>
</dbReference>
<dbReference type="EMBL" id="CP001739">
    <property type="protein sequence ID" value="ACZ07959.1"/>
    <property type="molecule type" value="Genomic_DNA"/>
</dbReference>
<evidence type="ECO:0000256" key="4">
    <source>
        <dbReference type="ARBA" id="ARBA00022679"/>
    </source>
</evidence>
<keyword evidence="9" id="KW-1185">Reference proteome</keyword>
<dbReference type="AlphaFoldDB" id="D1AFS4"/>
<comment type="subcellular location">
    <subcellularLocation>
        <location evidence="1">Cytoplasm</location>
    </subcellularLocation>
</comment>
<reference evidence="9" key="1">
    <citation type="submission" date="2009-09" db="EMBL/GenBank/DDBJ databases">
        <title>The complete chromosome of Sebaldella termitidis ATCC 33386.</title>
        <authorList>
            <consortium name="US DOE Joint Genome Institute (JGI-PGF)"/>
            <person name="Lucas S."/>
            <person name="Copeland A."/>
            <person name="Lapidus A."/>
            <person name="Glavina del Rio T."/>
            <person name="Dalin E."/>
            <person name="Tice H."/>
            <person name="Bruce D."/>
            <person name="Goodwin L."/>
            <person name="Pitluck S."/>
            <person name="Kyrpides N."/>
            <person name="Mavromatis K."/>
            <person name="Ivanova N."/>
            <person name="Mikhailova N."/>
            <person name="Sims D."/>
            <person name="Meincke L."/>
            <person name="Brettin T."/>
            <person name="Detter J.C."/>
            <person name="Han C."/>
            <person name="Larimer F."/>
            <person name="Land M."/>
            <person name="Hauser L."/>
            <person name="Markowitz V."/>
            <person name="Cheng J.F."/>
            <person name="Hugenholtz P."/>
            <person name="Woyke T."/>
            <person name="Wu D."/>
            <person name="Eisen J.A."/>
        </authorList>
    </citation>
    <scope>NUCLEOTIDE SEQUENCE [LARGE SCALE GENOMIC DNA]</scope>
    <source>
        <strain evidence="9">ATCC 33386 / NCTC 11300</strain>
    </source>
</reference>
<dbReference type="GO" id="GO:0009401">
    <property type="term" value="P:phosphoenolpyruvate-dependent sugar phosphotransferase system"/>
    <property type="evidence" value="ECO:0007669"/>
    <property type="project" value="UniProtKB-KW"/>
</dbReference>
<dbReference type="KEGG" id="str:Sterm_1091"/>
<proteinExistence type="predicted"/>
<keyword evidence="3" id="KW-0762">Sugar transport</keyword>
<keyword evidence="4" id="KW-0808">Transferase</keyword>
<dbReference type="PROSITE" id="PS00371">
    <property type="entry name" value="PTS_EIIA_TYPE_1_HIS"/>
    <property type="match status" value="1"/>
</dbReference>
<keyword evidence="2" id="KW-0813">Transport</keyword>
<dbReference type="Pfam" id="PF00358">
    <property type="entry name" value="PTS_EIIA_1"/>
    <property type="match status" value="1"/>
</dbReference>
<name>D1AFS4_SEBTE</name>
<keyword evidence="6" id="KW-0418">Kinase</keyword>
<accession>D1AFS4</accession>
<dbReference type="NCBIfam" id="NF006962">
    <property type="entry name" value="PRK09439.1"/>
    <property type="match status" value="1"/>
</dbReference>
<dbReference type="PROSITE" id="PS51093">
    <property type="entry name" value="PTS_EIIA_TYPE_1"/>
    <property type="match status" value="1"/>
</dbReference>
<evidence type="ECO:0000313" key="9">
    <source>
        <dbReference type="Proteomes" id="UP000000845"/>
    </source>
</evidence>
<dbReference type="PANTHER" id="PTHR45008:SF1">
    <property type="entry name" value="PTS SYSTEM GLUCOSE-SPECIFIC EIIA COMPONENT"/>
    <property type="match status" value="1"/>
</dbReference>
<evidence type="ECO:0000256" key="1">
    <source>
        <dbReference type="ARBA" id="ARBA00004496"/>
    </source>
</evidence>